<evidence type="ECO:0000313" key="2">
    <source>
        <dbReference type="Proteomes" id="UP000031982"/>
    </source>
</evidence>
<organism evidence="1 2">
    <name type="scientific">Bacillus badius</name>
    <dbReference type="NCBI Taxonomy" id="1455"/>
    <lineage>
        <taxon>Bacteria</taxon>
        <taxon>Bacillati</taxon>
        <taxon>Bacillota</taxon>
        <taxon>Bacilli</taxon>
        <taxon>Bacillales</taxon>
        <taxon>Bacillaceae</taxon>
        <taxon>Pseudobacillus</taxon>
    </lineage>
</organism>
<reference evidence="1 2" key="1">
    <citation type="submission" date="2015-01" db="EMBL/GenBank/DDBJ databases">
        <title>Genome Assembly of Bacillus badius MTCC 1458.</title>
        <authorList>
            <person name="Verma A."/>
            <person name="Khatri I."/>
            <person name="Mual P."/>
            <person name="Subramanian S."/>
            <person name="Krishnamurthi S."/>
        </authorList>
    </citation>
    <scope>NUCLEOTIDE SEQUENCE [LARGE SCALE GENOMIC DNA]</scope>
    <source>
        <strain evidence="1 2">MTCC 1458</strain>
    </source>
</reference>
<gene>
    <name evidence="1" type="ORF">SD77_1432</name>
</gene>
<keyword evidence="2" id="KW-1185">Reference proteome</keyword>
<dbReference type="EMBL" id="JXLP01000014">
    <property type="protein sequence ID" value="KIL77446.1"/>
    <property type="molecule type" value="Genomic_DNA"/>
</dbReference>
<evidence type="ECO:0000313" key="1">
    <source>
        <dbReference type="EMBL" id="KIL77446.1"/>
    </source>
</evidence>
<comment type="caution">
    <text evidence="1">The sequence shown here is derived from an EMBL/GenBank/DDBJ whole genome shotgun (WGS) entry which is preliminary data.</text>
</comment>
<name>A0ABR5ASZ2_BACBA</name>
<proteinExistence type="predicted"/>
<dbReference type="Proteomes" id="UP000031982">
    <property type="component" value="Unassembled WGS sequence"/>
</dbReference>
<protein>
    <recommendedName>
        <fullName evidence="3">Mobile element protein</fullName>
    </recommendedName>
</protein>
<evidence type="ECO:0008006" key="3">
    <source>
        <dbReference type="Google" id="ProtNLM"/>
    </source>
</evidence>
<accession>A0ABR5ASZ2</accession>
<sequence>MDRVALDQLVPGNYLVRQMEQTIGSLEKLSMLSFAAMILK</sequence>